<evidence type="ECO:0000256" key="4">
    <source>
        <dbReference type="ARBA" id="ARBA00022272"/>
    </source>
</evidence>
<dbReference type="Gene3D" id="3.20.20.70">
    <property type="entry name" value="Aldolase class I"/>
    <property type="match status" value="1"/>
</dbReference>
<sequence>MSDTLIKICGLSTPETLDAAVDAGATHVGLVHFEPSPRHVSLEDAAKLRRRVPETVKVVLLLVNAQPEPTERAFHTVRPDVIQFHGNETPEWLALVRKYLDVQIWKAVGLRDAASLDWARKFEGIAGRVLFDSPAQALPGGNGTGFDWNLLAANPPATPWGIAGGLDPANVAEAIRVTGAPLVDVSSGVESAPGVKDVDRIKAFCKAVRGA</sequence>
<evidence type="ECO:0000313" key="11">
    <source>
        <dbReference type="EMBL" id="TXC74296.1"/>
    </source>
</evidence>
<dbReference type="PANTHER" id="PTHR42894">
    <property type="entry name" value="N-(5'-PHOSPHORIBOSYL)ANTHRANILATE ISOMERASE"/>
    <property type="match status" value="1"/>
</dbReference>
<proteinExistence type="inferred from homology"/>
<dbReference type="SUPFAM" id="SSF51366">
    <property type="entry name" value="Ribulose-phoshate binding barrel"/>
    <property type="match status" value="1"/>
</dbReference>
<keyword evidence="8 9" id="KW-0413">Isomerase</keyword>
<evidence type="ECO:0000259" key="10">
    <source>
        <dbReference type="Pfam" id="PF00697"/>
    </source>
</evidence>
<comment type="caution">
    <text evidence="11">The sequence shown here is derived from an EMBL/GenBank/DDBJ whole genome shotgun (WGS) entry which is preliminary data.</text>
</comment>
<accession>A0A5C6UQ57</accession>
<feature type="domain" description="N-(5'phosphoribosyl) anthranilate isomerase (PRAI)" evidence="10">
    <location>
        <begin position="6"/>
        <end position="206"/>
    </location>
</feature>
<evidence type="ECO:0000256" key="1">
    <source>
        <dbReference type="ARBA" id="ARBA00001164"/>
    </source>
</evidence>
<evidence type="ECO:0000256" key="9">
    <source>
        <dbReference type="HAMAP-Rule" id="MF_00135"/>
    </source>
</evidence>
<keyword evidence="12" id="KW-1185">Reference proteome</keyword>
<evidence type="ECO:0000313" key="12">
    <source>
        <dbReference type="Proteomes" id="UP000321129"/>
    </source>
</evidence>
<dbReference type="UniPathway" id="UPA00035">
    <property type="reaction ID" value="UER00042"/>
</dbReference>
<evidence type="ECO:0000256" key="7">
    <source>
        <dbReference type="ARBA" id="ARBA00023141"/>
    </source>
</evidence>
<comment type="pathway">
    <text evidence="2 9">Amino-acid biosynthesis; L-tryptophan biosynthesis; L-tryptophan from chorismate: step 3/5.</text>
</comment>
<dbReference type="HAMAP" id="MF_00135">
    <property type="entry name" value="PRAI"/>
    <property type="match status" value="1"/>
</dbReference>
<dbReference type="InterPro" id="IPR044643">
    <property type="entry name" value="TrpF_fam"/>
</dbReference>
<keyword evidence="7 9" id="KW-0057">Aromatic amino acid biosynthesis</keyword>
<dbReference type="OrthoDB" id="9796196at2"/>
<name>A0A5C6UQ57_9SPHN</name>
<dbReference type="AlphaFoldDB" id="A0A5C6UQ57"/>
<keyword evidence="6 9" id="KW-0822">Tryptophan biosynthesis</keyword>
<organism evidence="11 12">
    <name type="scientific">Flavisphingopyxis soli</name>
    <dbReference type="NCBI Taxonomy" id="2601267"/>
    <lineage>
        <taxon>Bacteria</taxon>
        <taxon>Pseudomonadati</taxon>
        <taxon>Pseudomonadota</taxon>
        <taxon>Alphaproteobacteria</taxon>
        <taxon>Sphingomonadales</taxon>
        <taxon>Sphingopyxidaceae</taxon>
        <taxon>Flavisphingopyxis</taxon>
    </lineage>
</organism>
<protein>
    <recommendedName>
        <fullName evidence="4 9">N-(5'-phosphoribosyl)anthranilate isomerase</fullName>
        <shortName evidence="9">PRAI</shortName>
        <ecNumber evidence="3 9">5.3.1.24</ecNumber>
    </recommendedName>
</protein>
<keyword evidence="5 9" id="KW-0028">Amino-acid biosynthesis</keyword>
<dbReference type="Proteomes" id="UP000321129">
    <property type="component" value="Unassembled WGS sequence"/>
</dbReference>
<gene>
    <name evidence="9" type="primary">trpF</name>
    <name evidence="11" type="ORF">FSZ31_06255</name>
</gene>
<dbReference type="NCBIfam" id="NF002295">
    <property type="entry name" value="PRK01222.1-1"/>
    <property type="match status" value="1"/>
</dbReference>
<evidence type="ECO:0000256" key="3">
    <source>
        <dbReference type="ARBA" id="ARBA00012572"/>
    </source>
</evidence>
<dbReference type="PANTHER" id="PTHR42894:SF1">
    <property type="entry name" value="N-(5'-PHOSPHORIBOSYL)ANTHRANILATE ISOMERASE"/>
    <property type="match status" value="1"/>
</dbReference>
<dbReference type="EMBL" id="VOPY01000001">
    <property type="protein sequence ID" value="TXC74296.1"/>
    <property type="molecule type" value="Genomic_DNA"/>
</dbReference>
<comment type="catalytic activity">
    <reaction evidence="1 9">
        <text>N-(5-phospho-beta-D-ribosyl)anthranilate = 1-(2-carboxyphenylamino)-1-deoxy-D-ribulose 5-phosphate</text>
        <dbReference type="Rhea" id="RHEA:21540"/>
        <dbReference type="ChEBI" id="CHEBI:18277"/>
        <dbReference type="ChEBI" id="CHEBI:58613"/>
        <dbReference type="EC" id="5.3.1.24"/>
    </reaction>
</comment>
<dbReference type="Pfam" id="PF00697">
    <property type="entry name" value="PRAI"/>
    <property type="match status" value="1"/>
</dbReference>
<dbReference type="InterPro" id="IPR001240">
    <property type="entry name" value="PRAI_dom"/>
</dbReference>
<evidence type="ECO:0000256" key="2">
    <source>
        <dbReference type="ARBA" id="ARBA00004664"/>
    </source>
</evidence>
<dbReference type="InterPro" id="IPR013785">
    <property type="entry name" value="Aldolase_TIM"/>
</dbReference>
<evidence type="ECO:0000256" key="8">
    <source>
        <dbReference type="ARBA" id="ARBA00023235"/>
    </source>
</evidence>
<dbReference type="GO" id="GO:0000162">
    <property type="term" value="P:L-tryptophan biosynthetic process"/>
    <property type="evidence" value="ECO:0007669"/>
    <property type="project" value="UniProtKB-UniRule"/>
</dbReference>
<evidence type="ECO:0000256" key="5">
    <source>
        <dbReference type="ARBA" id="ARBA00022605"/>
    </source>
</evidence>
<dbReference type="EC" id="5.3.1.24" evidence="3 9"/>
<dbReference type="CDD" id="cd00405">
    <property type="entry name" value="PRAI"/>
    <property type="match status" value="1"/>
</dbReference>
<comment type="similarity">
    <text evidence="9">Belongs to the TrpF family.</text>
</comment>
<dbReference type="GO" id="GO:0004640">
    <property type="term" value="F:phosphoribosylanthranilate isomerase activity"/>
    <property type="evidence" value="ECO:0007669"/>
    <property type="project" value="UniProtKB-UniRule"/>
</dbReference>
<evidence type="ECO:0000256" key="6">
    <source>
        <dbReference type="ARBA" id="ARBA00022822"/>
    </source>
</evidence>
<dbReference type="InterPro" id="IPR011060">
    <property type="entry name" value="RibuloseP-bd_barrel"/>
</dbReference>
<reference evidence="11 12" key="1">
    <citation type="submission" date="2019-08" db="EMBL/GenBank/DDBJ databases">
        <title>Sphingorhabdus soil sp. nov., isolated from arctic soil.</title>
        <authorList>
            <person name="Liu Y."/>
        </authorList>
    </citation>
    <scope>NUCLEOTIDE SEQUENCE [LARGE SCALE GENOMIC DNA]</scope>
    <source>
        <strain evidence="11 12">D-2Q-5-6</strain>
    </source>
</reference>
<dbReference type="RefSeq" id="WP_147122307.1">
    <property type="nucleotide sequence ID" value="NZ_VOPY01000001.1"/>
</dbReference>